<comment type="caution">
    <text evidence="1">The sequence shown here is derived from an EMBL/GenBank/DDBJ whole genome shotgun (WGS) entry which is preliminary data.</text>
</comment>
<evidence type="ECO:0008006" key="3">
    <source>
        <dbReference type="Google" id="ProtNLM"/>
    </source>
</evidence>
<reference evidence="2" key="1">
    <citation type="journal article" date="2019" name="Int. J. Syst. Evol. Microbiol.">
        <title>The Global Catalogue of Microorganisms (GCM) 10K type strain sequencing project: providing services to taxonomists for standard genome sequencing and annotation.</title>
        <authorList>
            <consortium name="The Broad Institute Genomics Platform"/>
            <consortium name="The Broad Institute Genome Sequencing Center for Infectious Disease"/>
            <person name="Wu L."/>
            <person name="Ma J."/>
        </authorList>
    </citation>
    <scope>NUCLEOTIDE SEQUENCE [LARGE SCALE GENOMIC DNA]</scope>
    <source>
        <strain evidence="2">JCM 18015</strain>
    </source>
</reference>
<proteinExistence type="predicted"/>
<evidence type="ECO:0000313" key="2">
    <source>
        <dbReference type="Proteomes" id="UP001499910"/>
    </source>
</evidence>
<protein>
    <recommendedName>
        <fullName evidence="3">Alpha/beta hydrolase</fullName>
    </recommendedName>
</protein>
<evidence type="ECO:0000313" key="1">
    <source>
        <dbReference type="EMBL" id="GAA5067694.1"/>
    </source>
</evidence>
<dbReference type="InterPro" id="IPR029058">
    <property type="entry name" value="AB_hydrolase_fold"/>
</dbReference>
<dbReference type="EMBL" id="BAABHW010000001">
    <property type="protein sequence ID" value="GAA5067694.1"/>
    <property type="molecule type" value="Genomic_DNA"/>
</dbReference>
<dbReference type="SUPFAM" id="SSF53474">
    <property type="entry name" value="alpha/beta-Hydrolases"/>
    <property type="match status" value="1"/>
</dbReference>
<organism evidence="1 2">
    <name type="scientific">[Roseibacterium] beibuensis</name>
    <dbReference type="NCBI Taxonomy" id="1193142"/>
    <lineage>
        <taxon>Bacteria</taxon>
        <taxon>Pseudomonadati</taxon>
        <taxon>Pseudomonadota</taxon>
        <taxon>Alphaproteobacteria</taxon>
        <taxon>Rhodobacterales</taxon>
        <taxon>Roseobacteraceae</taxon>
        <taxon>Roseicyclus</taxon>
    </lineage>
</organism>
<sequence>MALIGLNVDGTGIEGAEAIWPALDALPEGRAVTVMTHGYRYSPRSPETDPHTHILSLRPSRRCWKAVSWPRHLHLHRAGADLGLALGWHATGALPRVALRASRVGGILGGLIGEIHARRPDLRINLVAHSLGARVALAAIADAPAGSVSRAILLSGAEYRSTARAAMAAPAGRSAQVLNVTSGENLPFDAMFRLAAPPLWPADRALCAGLPGLPGWTDLRIDCADTRAALSAMGYRTRPPVTRVCHWSGYLRPGLFPLYRDVLGPNGSETLARIATRTGAAHRAANRVSLGKGMVRA</sequence>
<accession>A0ABP9L044</accession>
<gene>
    <name evidence="1" type="ORF">GCM10023209_07590</name>
</gene>
<dbReference type="Gene3D" id="3.40.50.1820">
    <property type="entry name" value="alpha/beta hydrolase"/>
    <property type="match status" value="1"/>
</dbReference>
<keyword evidence="2" id="KW-1185">Reference proteome</keyword>
<dbReference type="Proteomes" id="UP001499910">
    <property type="component" value="Unassembled WGS sequence"/>
</dbReference>
<name>A0ABP9L044_9RHOB</name>
<dbReference type="RefSeq" id="WP_259546580.1">
    <property type="nucleotide sequence ID" value="NZ_BAABHW010000001.1"/>
</dbReference>